<evidence type="ECO:0000313" key="2">
    <source>
        <dbReference type="Proteomes" id="UP001150879"/>
    </source>
</evidence>
<organism evidence="1 2">
    <name type="scientific">Penicillium cf. griseofulvum</name>
    <dbReference type="NCBI Taxonomy" id="2972120"/>
    <lineage>
        <taxon>Eukaryota</taxon>
        <taxon>Fungi</taxon>
        <taxon>Dikarya</taxon>
        <taxon>Ascomycota</taxon>
        <taxon>Pezizomycotina</taxon>
        <taxon>Eurotiomycetes</taxon>
        <taxon>Eurotiomycetidae</taxon>
        <taxon>Eurotiales</taxon>
        <taxon>Aspergillaceae</taxon>
        <taxon>Penicillium</taxon>
    </lineage>
</organism>
<protein>
    <submittedName>
        <fullName evidence="1">Uncharacterized protein</fullName>
    </submittedName>
</protein>
<reference evidence="1" key="2">
    <citation type="journal article" date="2023" name="IMA Fungus">
        <title>Comparative genomic study of the Penicillium genus elucidates a diverse pangenome and 15 lateral gene transfer events.</title>
        <authorList>
            <person name="Petersen C."/>
            <person name="Sorensen T."/>
            <person name="Nielsen M.R."/>
            <person name="Sondergaard T.E."/>
            <person name="Sorensen J.L."/>
            <person name="Fitzpatrick D.A."/>
            <person name="Frisvad J.C."/>
            <person name="Nielsen K.L."/>
        </authorList>
    </citation>
    <scope>NUCLEOTIDE SEQUENCE</scope>
    <source>
        <strain evidence="1">IBT 16849</strain>
    </source>
</reference>
<accession>A0A9W9T7A9</accession>
<evidence type="ECO:0000313" key="1">
    <source>
        <dbReference type="EMBL" id="KAJ5211190.1"/>
    </source>
</evidence>
<proteinExistence type="predicted"/>
<gene>
    <name evidence="1" type="ORF">N7472_001329</name>
</gene>
<dbReference type="EMBL" id="JAPQKP010000001">
    <property type="protein sequence ID" value="KAJ5211190.1"/>
    <property type="molecule type" value="Genomic_DNA"/>
</dbReference>
<reference evidence="1" key="1">
    <citation type="submission" date="2022-11" db="EMBL/GenBank/DDBJ databases">
        <authorList>
            <person name="Petersen C."/>
        </authorList>
    </citation>
    <scope>NUCLEOTIDE SEQUENCE</scope>
    <source>
        <strain evidence="1">IBT 16849</strain>
    </source>
</reference>
<keyword evidence="2" id="KW-1185">Reference proteome</keyword>
<dbReference type="AlphaFoldDB" id="A0A9W9T7A9"/>
<dbReference type="Proteomes" id="UP001150879">
    <property type="component" value="Unassembled WGS sequence"/>
</dbReference>
<comment type="caution">
    <text evidence="1">The sequence shown here is derived from an EMBL/GenBank/DDBJ whole genome shotgun (WGS) entry which is preliminary data.</text>
</comment>
<sequence length="73" mass="8445">MEQLKARPKRKAPRRLYPVSLSKPRIEWGNEQQGDEVAGTCTGFYNEKSQRLEPNKDRTKTCCPGPLKIPRYP</sequence>
<name>A0A9W9T7A9_9EURO</name>